<dbReference type="Proteomes" id="UP000006853">
    <property type="component" value="Chromosome 4"/>
</dbReference>
<dbReference type="AlphaFoldDB" id="F2QXX5"/>
<keyword evidence="3" id="KW-0156">Chromatin regulator</keyword>
<accession>F2QXX5</accession>
<dbReference type="PANTHER" id="PTHR19854:SF1">
    <property type="entry name" value="GUANINE NUCLEOTIDE-BINDING PROTEIN SUBUNIT BETA-LIKE PROTEIN 1"/>
    <property type="match status" value="1"/>
</dbReference>
<dbReference type="EMBL" id="FR839631">
    <property type="protein sequence ID" value="CCA40253.1"/>
    <property type="molecule type" value="Genomic_DNA"/>
</dbReference>
<dbReference type="GO" id="GO:0006325">
    <property type="term" value="P:chromatin organization"/>
    <property type="evidence" value="ECO:0007669"/>
    <property type="project" value="UniProtKB-KW"/>
</dbReference>
<evidence type="ECO:0000256" key="4">
    <source>
        <dbReference type="ARBA" id="ARBA00037338"/>
    </source>
</evidence>
<dbReference type="InterPro" id="IPR036322">
    <property type="entry name" value="WD40_repeat_dom_sf"/>
</dbReference>
<evidence type="ECO:0000256" key="5">
    <source>
        <dbReference type="ARBA" id="ARBA00037931"/>
    </source>
</evidence>
<evidence type="ECO:0000256" key="1">
    <source>
        <dbReference type="ARBA" id="ARBA00022574"/>
    </source>
</evidence>
<reference evidence="7 8" key="1">
    <citation type="journal article" date="2011" name="J. Biotechnol.">
        <title>High-quality genome sequence of Pichia pastoris CBS7435.</title>
        <authorList>
            <person name="Kuberl A."/>
            <person name="Schneider J."/>
            <person name="Thallinger G.G."/>
            <person name="Anderl I."/>
            <person name="Wibberg D."/>
            <person name="Hajek T."/>
            <person name="Jaenicke S."/>
            <person name="Brinkrolf K."/>
            <person name="Goesmann A."/>
            <person name="Szczepanowski R."/>
            <person name="Puhler A."/>
            <person name="Schwab H."/>
            <person name="Glieder A."/>
            <person name="Pichler H."/>
        </authorList>
    </citation>
    <scope>NUCLEOTIDE SEQUENCE [LARGE SCALE GENOMIC DNA]</scope>
    <source>
        <strain evidence="8">ATCC 76273 / CBS 7435 / CECT 11047 / NRRL Y-11430 / Wegner 21-1</strain>
    </source>
</reference>
<evidence type="ECO:0000256" key="3">
    <source>
        <dbReference type="ARBA" id="ARBA00022853"/>
    </source>
</evidence>
<comment type="function">
    <text evidence="4">Component of the ASTRA complex involved in chromatin remodeling.</text>
</comment>
<keyword evidence="1" id="KW-0853">WD repeat</keyword>
<proteinExistence type="inferred from homology"/>
<dbReference type="PANTHER" id="PTHR19854">
    <property type="entry name" value="TRANSDUCIN BETA-LIKE 3"/>
    <property type="match status" value="1"/>
</dbReference>
<dbReference type="InterPro" id="IPR015943">
    <property type="entry name" value="WD40/YVTN_repeat-like_dom_sf"/>
</dbReference>
<dbReference type="Gene3D" id="2.130.10.10">
    <property type="entry name" value="YVTN repeat-like/Quinoprotein amine dehydrogenase"/>
    <property type="match status" value="2"/>
</dbReference>
<reference key="2">
    <citation type="submission" date="2011-04" db="EMBL/GenBank/DDBJ databases">
        <title>High-quality genome sequence of Pichia pastoris CBS 7435.</title>
        <authorList>
            <person name="Kueberl A."/>
            <person name="Schneider J."/>
            <person name="Thallinger G.G."/>
            <person name="Anderl I."/>
            <person name="Wibberg D."/>
            <person name="Hajek T."/>
            <person name="Jaenicke S."/>
            <person name="Brinkrolf K."/>
            <person name="Goesmann A."/>
            <person name="Szczepanowski R."/>
            <person name="Puehler A."/>
            <person name="Schwab H."/>
            <person name="Glieder A."/>
            <person name="Pichler H."/>
        </authorList>
    </citation>
    <scope>NUCLEOTIDE SEQUENCE</scope>
    <source>
        <strain>CBS 7435</strain>
    </source>
</reference>
<protein>
    <recommendedName>
        <fullName evidence="6">ASTRA-associated protein 1</fullName>
    </recommendedName>
</protein>
<organism evidence="7 8">
    <name type="scientific">Komagataella phaffii (strain ATCC 76273 / CBS 7435 / CECT 11047 / NRRL Y-11430 / Wegner 21-1)</name>
    <name type="common">Yeast</name>
    <name type="synonym">Pichia pastoris</name>
    <dbReference type="NCBI Taxonomy" id="981350"/>
    <lineage>
        <taxon>Eukaryota</taxon>
        <taxon>Fungi</taxon>
        <taxon>Dikarya</taxon>
        <taxon>Ascomycota</taxon>
        <taxon>Saccharomycotina</taxon>
        <taxon>Pichiomycetes</taxon>
        <taxon>Pichiales</taxon>
        <taxon>Pichiaceae</taxon>
        <taxon>Komagataella</taxon>
    </lineage>
</organism>
<keyword evidence="8" id="KW-1185">Reference proteome</keyword>
<keyword evidence="2" id="KW-0677">Repeat</keyword>
<gene>
    <name evidence="7" type="primary">ASA1</name>
    <name evidence="7" type="ordered locus">PP7435_Chr4-0075</name>
</gene>
<evidence type="ECO:0000313" key="8">
    <source>
        <dbReference type="Proteomes" id="UP000006853"/>
    </source>
</evidence>
<sequence>MHTHTSHGIESDAMLRFHKSPVSALEPFYLPSPFVVNGEPLLLASLVSADENGWVVWWDLGTKRPLGTWRAHESTIVTVQQMGIHWDADVPQLHRNTFGKLLTHGRDNCVRIWDLFRVSSFSSMDWNLCKVLHKTRDTARNPDVYEIPVNALNFCNVATRAEMIATPASLSSESFDIYVVSNHRLERLHSNVDICQILQQNQRSNETDENRKFGAIMQITWTGDFQLAVGYESGIVACIQLQERHTQVVWIDSSHLTHPILGIVSNLDRVFTCSASDRIVVNSLQTGKTVAISKIKHKGISSLDVTINNSICLVSVTTWDGFSRIYRYDEDSSAAVDEALKGVFIPWTKLRRIPPKVIPNFKSSSNHQTIDLPDLKGRVIKLSKTQNGCNNALVERSDGQSKMILRSSEKRALTRYAFVGYQDGRVATYILCDS</sequence>
<comment type="similarity">
    <text evidence="5">Belongs to the WD repeat ASA1 family.</text>
</comment>
<dbReference type="SUPFAM" id="SSF50978">
    <property type="entry name" value="WD40 repeat-like"/>
    <property type="match status" value="1"/>
</dbReference>
<reference evidence="7 8" key="3">
    <citation type="journal article" date="2016" name="FEMS Yeast Res.">
        <title>Curation of the genome annotation of Pichia pastoris (Komagataella phaffii) CBS7435 from gene level to protein function.</title>
        <authorList>
            <person name="Valli M."/>
            <person name="Tatto N.E."/>
            <person name="Peymann A."/>
            <person name="Gruber C."/>
            <person name="Landes N."/>
            <person name="Ekker H."/>
            <person name="Thallinger G.G."/>
            <person name="Mattanovich D."/>
            <person name="Gasser B."/>
            <person name="Graf A.B."/>
        </authorList>
    </citation>
    <scope>GENOME REANNOTATION</scope>
    <source>
        <strain evidence="7 8">ATCC 76273 / CBS 7435 / CECT 11047 / NRRL Y-11430 / Wegner 21-1</strain>
    </source>
</reference>
<evidence type="ECO:0000256" key="2">
    <source>
        <dbReference type="ARBA" id="ARBA00022737"/>
    </source>
</evidence>
<name>F2QXX5_KOMPC</name>
<evidence type="ECO:0000313" key="7">
    <source>
        <dbReference type="EMBL" id="CCA40253.1"/>
    </source>
</evidence>
<evidence type="ECO:0000256" key="6">
    <source>
        <dbReference type="ARBA" id="ARBA00040563"/>
    </source>
</evidence>
<dbReference type="HOGENOM" id="CLU_045414_0_0_1"/>